<dbReference type="Gene3D" id="3.10.20.90">
    <property type="entry name" value="Phosphatidylinositol 3-kinase Catalytic Subunit, Chain A, domain 1"/>
    <property type="match status" value="1"/>
</dbReference>
<dbReference type="AlphaFoldDB" id="A0AAD5DH54"/>
<dbReference type="Proteomes" id="UP001205105">
    <property type="component" value="Unassembled WGS sequence"/>
</dbReference>
<name>A0AAD5DH54_9CHLO</name>
<organism evidence="3 4">
    <name type="scientific">Chlorella ohadii</name>
    <dbReference type="NCBI Taxonomy" id="2649997"/>
    <lineage>
        <taxon>Eukaryota</taxon>
        <taxon>Viridiplantae</taxon>
        <taxon>Chlorophyta</taxon>
        <taxon>core chlorophytes</taxon>
        <taxon>Trebouxiophyceae</taxon>
        <taxon>Chlorellales</taxon>
        <taxon>Chlorellaceae</taxon>
        <taxon>Chlorella clade</taxon>
        <taxon>Chlorella</taxon>
    </lineage>
</organism>
<feature type="compositionally biased region" description="Polar residues" evidence="1">
    <location>
        <begin position="140"/>
        <end position="150"/>
    </location>
</feature>
<feature type="compositionally biased region" description="Acidic residues" evidence="1">
    <location>
        <begin position="169"/>
        <end position="191"/>
    </location>
</feature>
<proteinExistence type="predicted"/>
<accession>A0AAD5DH54</accession>
<sequence length="261" mass="28218">MIWNRVQLNNELRAIMERGLTQDTPWEDPLVGGSKPRDPAVLSAVESRGSLQVLVRMPDGPRTVVLHSLSPGTTGRTVKALIEAKTGFPASHLRLELLGRPFDDHSTLGGHMVTDGSTIHATARLRGGGPELRAKAQVSYYESGQDSGSGTEEFAASAVEDSSDRDAENLELEELEEEGGSDDGLEEDSEEQPQTKEDGSEEDEEPRPRRRAAWASTAAQVAPLNLLQWESRQHSLCIMRVSVAGLLLLKGFVATTAGAPN</sequence>
<feature type="region of interest" description="Disordered" evidence="1">
    <location>
        <begin position="138"/>
        <end position="212"/>
    </location>
</feature>
<dbReference type="InterPro" id="IPR000626">
    <property type="entry name" value="Ubiquitin-like_dom"/>
</dbReference>
<dbReference type="SMART" id="SM00213">
    <property type="entry name" value="UBQ"/>
    <property type="match status" value="1"/>
</dbReference>
<feature type="domain" description="Ubiquitin-like" evidence="2">
    <location>
        <begin position="51"/>
        <end position="128"/>
    </location>
</feature>
<evidence type="ECO:0000256" key="1">
    <source>
        <dbReference type="SAM" id="MobiDB-lite"/>
    </source>
</evidence>
<comment type="caution">
    <text evidence="3">The sequence shown here is derived from an EMBL/GenBank/DDBJ whole genome shotgun (WGS) entry which is preliminary data.</text>
</comment>
<protein>
    <recommendedName>
        <fullName evidence="2">Ubiquitin-like domain-containing protein</fullName>
    </recommendedName>
</protein>
<dbReference type="CDD" id="cd17039">
    <property type="entry name" value="Ubl_ubiquitin_like"/>
    <property type="match status" value="1"/>
</dbReference>
<dbReference type="InterPro" id="IPR029071">
    <property type="entry name" value="Ubiquitin-like_domsf"/>
</dbReference>
<evidence type="ECO:0000313" key="3">
    <source>
        <dbReference type="EMBL" id="KAI7837597.1"/>
    </source>
</evidence>
<dbReference type="EMBL" id="JADXDR010000148">
    <property type="protein sequence ID" value="KAI7837597.1"/>
    <property type="molecule type" value="Genomic_DNA"/>
</dbReference>
<dbReference type="PROSITE" id="PS50053">
    <property type="entry name" value="UBIQUITIN_2"/>
    <property type="match status" value="1"/>
</dbReference>
<dbReference type="Pfam" id="PF00240">
    <property type="entry name" value="ubiquitin"/>
    <property type="match status" value="1"/>
</dbReference>
<gene>
    <name evidence="3" type="ORF">COHA_008609</name>
</gene>
<reference evidence="3" key="1">
    <citation type="submission" date="2020-11" db="EMBL/GenBank/DDBJ databases">
        <title>Chlorella ohadii genome sequencing and assembly.</title>
        <authorList>
            <person name="Murik O."/>
            <person name="Treves H."/>
            <person name="Kedem I."/>
            <person name="Shotland Y."/>
            <person name="Kaplan A."/>
        </authorList>
    </citation>
    <scope>NUCLEOTIDE SEQUENCE</scope>
    <source>
        <strain evidence="3">1</strain>
    </source>
</reference>
<evidence type="ECO:0000313" key="4">
    <source>
        <dbReference type="Proteomes" id="UP001205105"/>
    </source>
</evidence>
<evidence type="ECO:0000259" key="2">
    <source>
        <dbReference type="PROSITE" id="PS50053"/>
    </source>
</evidence>
<dbReference type="SUPFAM" id="SSF54236">
    <property type="entry name" value="Ubiquitin-like"/>
    <property type="match status" value="1"/>
</dbReference>
<keyword evidence="4" id="KW-1185">Reference proteome</keyword>